<feature type="region of interest" description="Disordered" evidence="1">
    <location>
        <begin position="1"/>
        <end position="166"/>
    </location>
</feature>
<proteinExistence type="predicted"/>
<evidence type="ECO:0000256" key="2">
    <source>
        <dbReference type="SAM" id="Phobius"/>
    </source>
</evidence>
<reference evidence="3 4" key="1">
    <citation type="journal article" date="2020" name="Mol. Biol. Evol.">
        <title>Distinct Expression and Methylation Patterns for Genes with Different Fates following a Single Whole-Genome Duplication in Flowering Plants.</title>
        <authorList>
            <person name="Shi T."/>
            <person name="Rahmani R.S."/>
            <person name="Gugger P.F."/>
            <person name="Wang M."/>
            <person name="Li H."/>
            <person name="Zhang Y."/>
            <person name="Li Z."/>
            <person name="Wang Q."/>
            <person name="Van de Peer Y."/>
            <person name="Marchal K."/>
            <person name="Chen J."/>
        </authorList>
    </citation>
    <scope>NUCLEOTIDE SEQUENCE [LARGE SCALE GENOMIC DNA]</scope>
    <source>
        <tissue evidence="3">Leaf</tissue>
    </source>
</reference>
<gene>
    <name evidence="3" type="ORF">HUJ06_029204</name>
</gene>
<feature type="compositionally biased region" description="Polar residues" evidence="1">
    <location>
        <begin position="66"/>
        <end position="75"/>
    </location>
</feature>
<dbReference type="EMBL" id="DUZY01000002">
    <property type="protein sequence ID" value="DAD27736.1"/>
    <property type="molecule type" value="Genomic_DNA"/>
</dbReference>
<keyword evidence="2" id="KW-0812">Transmembrane</keyword>
<feature type="transmembrane region" description="Helical" evidence="2">
    <location>
        <begin position="229"/>
        <end position="248"/>
    </location>
</feature>
<dbReference type="AlphaFoldDB" id="A0A822Y982"/>
<feature type="compositionally biased region" description="Polar residues" evidence="1">
    <location>
        <begin position="140"/>
        <end position="156"/>
    </location>
</feature>
<name>A0A822Y982_NELNU</name>
<evidence type="ECO:0000313" key="4">
    <source>
        <dbReference type="Proteomes" id="UP000607653"/>
    </source>
</evidence>
<sequence>MGSRFPSHQLSNGLYVSGRPEQPKERPLTMSSAAMPYTGGDIKKSGELGKMFDIHVEGSKSRKSGPLTNAPSRTGSFGGAASHSGPIMPNAAARASYSTSGPVTSGGIPGSASLVTGGSNRQKSNSGPLNKHGEPVKKSSGPQSGGMTPVVRQNSGPLPPVLPATGLITSGPISSGPLNSSGGPRKVSGPLDSMGSVKLHSTSIAHNQAVTNLSQEDDYSFKGSFPKPILWSMILLFVMGFISGGFILGAVHNAILLIVVVVLFGAVAALFTWNTCCGRRAILGFIAHYPDAELRTAKDGQYVKVSGVVTCGNVPLESSFQKVPRCVYTSTSLYEYRGWDSKAANTTHRHFTWGLRSLERHVVDFYISDFQSGLRALVKTGYGARVTPYVDESVVVEINQSNRDLSPEFIRWLRERNLSSDDRVMRMKEGKAALSV</sequence>
<dbReference type="PANTHER" id="PTHR33709:SF4">
    <property type="entry name" value="OS08G0230200 PROTEIN"/>
    <property type="match status" value="1"/>
</dbReference>
<accession>A0A822Y982</accession>
<keyword evidence="4" id="KW-1185">Reference proteome</keyword>
<dbReference type="InterPro" id="IPR040339">
    <property type="entry name" value="At1g16860-like"/>
</dbReference>
<evidence type="ECO:0000313" key="3">
    <source>
        <dbReference type="EMBL" id="DAD27736.1"/>
    </source>
</evidence>
<keyword evidence="2" id="KW-0472">Membrane</keyword>
<feature type="transmembrane region" description="Helical" evidence="2">
    <location>
        <begin position="254"/>
        <end position="273"/>
    </location>
</feature>
<organism evidence="3 4">
    <name type="scientific">Nelumbo nucifera</name>
    <name type="common">Sacred lotus</name>
    <dbReference type="NCBI Taxonomy" id="4432"/>
    <lineage>
        <taxon>Eukaryota</taxon>
        <taxon>Viridiplantae</taxon>
        <taxon>Streptophyta</taxon>
        <taxon>Embryophyta</taxon>
        <taxon>Tracheophyta</taxon>
        <taxon>Spermatophyta</taxon>
        <taxon>Magnoliopsida</taxon>
        <taxon>Proteales</taxon>
        <taxon>Nelumbonaceae</taxon>
        <taxon>Nelumbo</taxon>
    </lineage>
</organism>
<dbReference type="Proteomes" id="UP000607653">
    <property type="component" value="Unassembled WGS sequence"/>
</dbReference>
<comment type="caution">
    <text evidence="3">The sequence shown here is derived from an EMBL/GenBank/DDBJ whole genome shotgun (WGS) entry which is preliminary data.</text>
</comment>
<feature type="compositionally biased region" description="Basic and acidic residues" evidence="1">
    <location>
        <begin position="41"/>
        <end position="60"/>
    </location>
</feature>
<keyword evidence="2" id="KW-1133">Transmembrane helix</keyword>
<feature type="compositionally biased region" description="Polar residues" evidence="1">
    <location>
        <begin position="113"/>
        <end position="128"/>
    </location>
</feature>
<feature type="compositionally biased region" description="Polar residues" evidence="1">
    <location>
        <begin position="1"/>
        <end position="14"/>
    </location>
</feature>
<protein>
    <recommendedName>
        <fullName evidence="5">Ubiquitin-specific protease family C19-related protein</fullName>
    </recommendedName>
</protein>
<evidence type="ECO:0000256" key="1">
    <source>
        <dbReference type="SAM" id="MobiDB-lite"/>
    </source>
</evidence>
<evidence type="ECO:0008006" key="5">
    <source>
        <dbReference type="Google" id="ProtNLM"/>
    </source>
</evidence>
<dbReference type="PANTHER" id="PTHR33709">
    <property type="entry name" value="OSJNBA0035M09.9 PROTEIN"/>
    <property type="match status" value="1"/>
</dbReference>